<dbReference type="InterPro" id="IPR020053">
    <property type="entry name" value="Ribosome-bd_factorA_CS"/>
</dbReference>
<dbReference type="GO" id="GO:0030490">
    <property type="term" value="P:maturation of SSU-rRNA"/>
    <property type="evidence" value="ECO:0007669"/>
    <property type="project" value="UniProtKB-UniRule"/>
</dbReference>
<dbReference type="Pfam" id="PF02033">
    <property type="entry name" value="RBFA"/>
    <property type="match status" value="1"/>
</dbReference>
<comment type="similarity">
    <text evidence="2">Belongs to the RbfA family.</text>
</comment>
<dbReference type="AlphaFoldDB" id="A0A9X3TZI8"/>
<evidence type="ECO:0000256" key="3">
    <source>
        <dbReference type="SAM" id="MobiDB-lite"/>
    </source>
</evidence>
<dbReference type="InterPro" id="IPR000238">
    <property type="entry name" value="RbfA"/>
</dbReference>
<dbReference type="SUPFAM" id="SSF89919">
    <property type="entry name" value="Ribosome-binding factor A, RbfA"/>
    <property type="match status" value="1"/>
</dbReference>
<dbReference type="GO" id="GO:0005829">
    <property type="term" value="C:cytosol"/>
    <property type="evidence" value="ECO:0007669"/>
    <property type="project" value="TreeGrafter"/>
</dbReference>
<dbReference type="EMBL" id="JANWOI010000004">
    <property type="protein sequence ID" value="MDA5194620.1"/>
    <property type="molecule type" value="Genomic_DNA"/>
</dbReference>
<dbReference type="PROSITE" id="PS01319">
    <property type="entry name" value="RBFA"/>
    <property type="match status" value="1"/>
</dbReference>
<name>A0A9X3TZI8_9PROT</name>
<evidence type="ECO:0000313" key="4">
    <source>
        <dbReference type="EMBL" id="MDA5194620.1"/>
    </source>
</evidence>
<gene>
    <name evidence="2 4" type="primary">rbfA</name>
    <name evidence="4" type="ORF">NYP16_11730</name>
</gene>
<dbReference type="PANTHER" id="PTHR33515:SF1">
    <property type="entry name" value="RIBOSOME-BINDING FACTOR A, CHLOROPLASTIC-RELATED"/>
    <property type="match status" value="1"/>
</dbReference>
<reference evidence="4" key="2">
    <citation type="journal article" date="2023" name="Syst. Appl. Microbiol.">
        <title>Govania unica gen. nov., sp. nov., a rare biosphere bacterium that represents a novel family in the class Alphaproteobacteria.</title>
        <authorList>
            <person name="Vandamme P."/>
            <person name="Peeters C."/>
            <person name="Hettiarachchi A."/>
            <person name="Cnockaert M."/>
            <person name="Carlier A."/>
        </authorList>
    </citation>
    <scope>NUCLEOTIDE SEQUENCE</scope>
    <source>
        <strain evidence="4">LMG 31809</strain>
    </source>
</reference>
<protein>
    <recommendedName>
        <fullName evidence="2">Ribosome-binding factor A</fullName>
    </recommendedName>
</protein>
<dbReference type="NCBIfam" id="NF001802">
    <property type="entry name" value="PRK00521.2-5"/>
    <property type="match status" value="1"/>
</dbReference>
<dbReference type="GO" id="GO:0043024">
    <property type="term" value="F:ribosomal small subunit binding"/>
    <property type="evidence" value="ECO:0007669"/>
    <property type="project" value="TreeGrafter"/>
</dbReference>
<evidence type="ECO:0000256" key="2">
    <source>
        <dbReference type="HAMAP-Rule" id="MF_00003"/>
    </source>
</evidence>
<keyword evidence="2" id="KW-0963">Cytoplasm</keyword>
<dbReference type="Gene3D" id="3.30.300.20">
    <property type="match status" value="1"/>
</dbReference>
<comment type="subcellular location">
    <subcellularLocation>
        <location evidence="2">Cytoplasm</location>
    </subcellularLocation>
</comment>
<organism evidence="4 5">
    <name type="scientific">Govanella unica</name>
    <dbReference type="NCBI Taxonomy" id="2975056"/>
    <lineage>
        <taxon>Bacteria</taxon>
        <taxon>Pseudomonadati</taxon>
        <taxon>Pseudomonadota</taxon>
        <taxon>Alphaproteobacteria</taxon>
        <taxon>Emcibacterales</taxon>
        <taxon>Govanellaceae</taxon>
        <taxon>Govanella</taxon>
    </lineage>
</organism>
<comment type="function">
    <text evidence="2">One of several proteins that assist in the late maturation steps of the functional core of the 30S ribosomal subunit. Associates with free 30S ribosomal subunits (but not with 30S subunits that are part of 70S ribosomes or polysomes). Required for efficient processing of 16S rRNA. May interact with the 5'-terminal helix region of 16S rRNA.</text>
</comment>
<keyword evidence="1 2" id="KW-0690">Ribosome biogenesis</keyword>
<reference evidence="4" key="1">
    <citation type="submission" date="2022-08" db="EMBL/GenBank/DDBJ databases">
        <authorList>
            <person name="Vandamme P."/>
            <person name="Hettiarachchi A."/>
            <person name="Peeters C."/>
            <person name="Cnockaert M."/>
            <person name="Carlier A."/>
        </authorList>
    </citation>
    <scope>NUCLEOTIDE SEQUENCE</scope>
    <source>
        <strain evidence="4">LMG 31809</strain>
    </source>
</reference>
<feature type="region of interest" description="Disordered" evidence="3">
    <location>
        <begin position="129"/>
        <end position="148"/>
    </location>
</feature>
<comment type="caution">
    <text evidence="4">The sequence shown here is derived from an EMBL/GenBank/DDBJ whole genome shotgun (WGS) entry which is preliminary data.</text>
</comment>
<proteinExistence type="inferred from homology"/>
<comment type="subunit">
    <text evidence="2">Monomer. Binds 30S ribosomal subunits, but not 50S ribosomal subunits or 70S ribosomes.</text>
</comment>
<keyword evidence="5" id="KW-1185">Reference proteome</keyword>
<feature type="compositionally biased region" description="Basic and acidic residues" evidence="3">
    <location>
        <begin position="129"/>
        <end position="139"/>
    </location>
</feature>
<dbReference type="HAMAP" id="MF_00003">
    <property type="entry name" value="RbfA"/>
    <property type="match status" value="1"/>
</dbReference>
<dbReference type="InterPro" id="IPR015946">
    <property type="entry name" value="KH_dom-like_a/b"/>
</dbReference>
<evidence type="ECO:0000313" key="5">
    <source>
        <dbReference type="Proteomes" id="UP001141619"/>
    </source>
</evidence>
<evidence type="ECO:0000256" key="1">
    <source>
        <dbReference type="ARBA" id="ARBA00022517"/>
    </source>
</evidence>
<accession>A0A9X3TZI8</accession>
<dbReference type="RefSeq" id="WP_274944326.1">
    <property type="nucleotide sequence ID" value="NZ_JANWOI010000004.1"/>
</dbReference>
<dbReference type="InterPro" id="IPR023799">
    <property type="entry name" value="RbfA_dom_sf"/>
</dbReference>
<dbReference type="Proteomes" id="UP001141619">
    <property type="component" value="Unassembled WGS sequence"/>
</dbReference>
<dbReference type="PANTHER" id="PTHR33515">
    <property type="entry name" value="RIBOSOME-BINDING FACTOR A, CHLOROPLASTIC-RELATED"/>
    <property type="match status" value="1"/>
</dbReference>
<sequence length="148" mass="16043">MIKSSRSGSKSGATAGPSMRLLRVGEMLRHALSEVLARGELRDPALLGVSITVSEVRPSPDLRQATVFIMPLGGADVTPVLEGLARSAGHLAHLVSDKVTLRYFPRFIFRLDPSFETAGKIESLLRDPRVAQDLDHPAEDDQDTDEGL</sequence>